<accession>A0A0F9MGD1</accession>
<dbReference type="EMBL" id="LAZR01004693">
    <property type="protein sequence ID" value="KKN06425.1"/>
    <property type="molecule type" value="Genomic_DNA"/>
</dbReference>
<sequence>MSHPNSSNSIMKLLEDPSTSNWLKACLCDIPMRDPVDMLNDVEVLRHVLEIELSERQSGYTIDHDDCLSLPQ</sequence>
<dbReference type="AlphaFoldDB" id="A0A0F9MGD1"/>
<protein>
    <submittedName>
        <fullName evidence="1">Uncharacterized protein</fullName>
    </submittedName>
</protein>
<proteinExistence type="predicted"/>
<gene>
    <name evidence="1" type="ORF">LCGC14_1077380</name>
</gene>
<comment type="caution">
    <text evidence="1">The sequence shown here is derived from an EMBL/GenBank/DDBJ whole genome shotgun (WGS) entry which is preliminary data.</text>
</comment>
<evidence type="ECO:0000313" key="1">
    <source>
        <dbReference type="EMBL" id="KKN06425.1"/>
    </source>
</evidence>
<reference evidence="1" key="1">
    <citation type="journal article" date="2015" name="Nature">
        <title>Complex archaea that bridge the gap between prokaryotes and eukaryotes.</title>
        <authorList>
            <person name="Spang A."/>
            <person name="Saw J.H."/>
            <person name="Jorgensen S.L."/>
            <person name="Zaremba-Niedzwiedzka K."/>
            <person name="Martijn J."/>
            <person name="Lind A.E."/>
            <person name="van Eijk R."/>
            <person name="Schleper C."/>
            <person name="Guy L."/>
            <person name="Ettema T.J."/>
        </authorList>
    </citation>
    <scope>NUCLEOTIDE SEQUENCE</scope>
</reference>
<name>A0A0F9MGD1_9ZZZZ</name>
<organism evidence="1">
    <name type="scientific">marine sediment metagenome</name>
    <dbReference type="NCBI Taxonomy" id="412755"/>
    <lineage>
        <taxon>unclassified sequences</taxon>
        <taxon>metagenomes</taxon>
        <taxon>ecological metagenomes</taxon>
    </lineage>
</organism>